<dbReference type="PANTHER" id="PTHR22796">
    <property type="entry name" value="URG4-RELATED"/>
    <property type="match status" value="1"/>
</dbReference>
<proteinExistence type="predicted"/>
<evidence type="ECO:0000259" key="2">
    <source>
        <dbReference type="PROSITE" id="PS50089"/>
    </source>
</evidence>
<dbReference type="InterPro" id="IPR001841">
    <property type="entry name" value="Znf_RING"/>
</dbReference>
<dbReference type="GO" id="GO:0008270">
    <property type="term" value="F:zinc ion binding"/>
    <property type="evidence" value="ECO:0007669"/>
    <property type="project" value="UniProtKB-KW"/>
</dbReference>
<dbReference type="InterPro" id="IPR030383">
    <property type="entry name" value="G_VLIG_dom"/>
</dbReference>
<evidence type="ECO:0000313" key="5">
    <source>
        <dbReference type="EMBL" id="DBA04357.1"/>
    </source>
</evidence>
<keyword evidence="1" id="KW-0862">Zinc</keyword>
<comment type="caution">
    <text evidence="5">The sequence shown here is derived from an EMBL/GenBank/DDBJ whole genome shotgun (WGS) entry which is preliminary data.</text>
</comment>
<reference evidence="5" key="1">
    <citation type="submission" date="2022-11" db="EMBL/GenBank/DDBJ databases">
        <authorList>
            <person name="Morgan W.R."/>
            <person name="Tartar A."/>
        </authorList>
    </citation>
    <scope>NUCLEOTIDE SEQUENCE</scope>
    <source>
        <strain evidence="5">ARSEF 373</strain>
    </source>
</reference>
<dbReference type="SMART" id="SM00327">
    <property type="entry name" value="VWA"/>
    <property type="match status" value="2"/>
</dbReference>
<accession>A0AAV2ZC77</accession>
<gene>
    <name evidence="5" type="ORF">N0F65_002119</name>
</gene>
<dbReference type="SUPFAM" id="SSF52540">
    <property type="entry name" value="P-loop containing nucleoside triphosphate hydrolases"/>
    <property type="match status" value="2"/>
</dbReference>
<dbReference type="Pfam" id="PF02263">
    <property type="entry name" value="GBP"/>
    <property type="match status" value="1"/>
</dbReference>
<dbReference type="GO" id="GO:0003924">
    <property type="term" value="F:GTPase activity"/>
    <property type="evidence" value="ECO:0007669"/>
    <property type="project" value="InterPro"/>
</dbReference>
<feature type="domain" description="VWFA" evidence="3">
    <location>
        <begin position="2644"/>
        <end position="2818"/>
    </location>
</feature>
<dbReference type="SUPFAM" id="SSF57850">
    <property type="entry name" value="RING/U-box"/>
    <property type="match status" value="1"/>
</dbReference>
<dbReference type="GO" id="GO:0005525">
    <property type="term" value="F:GTP binding"/>
    <property type="evidence" value="ECO:0007669"/>
    <property type="project" value="InterPro"/>
</dbReference>
<evidence type="ECO:0000256" key="1">
    <source>
        <dbReference type="PROSITE-ProRule" id="PRU00175"/>
    </source>
</evidence>
<keyword evidence="1" id="KW-0863">Zinc-finger</keyword>
<organism evidence="5 6">
    <name type="scientific">Lagenidium giganteum</name>
    <dbReference type="NCBI Taxonomy" id="4803"/>
    <lineage>
        <taxon>Eukaryota</taxon>
        <taxon>Sar</taxon>
        <taxon>Stramenopiles</taxon>
        <taxon>Oomycota</taxon>
        <taxon>Peronosporomycetes</taxon>
        <taxon>Pythiales</taxon>
        <taxon>Pythiaceae</taxon>
    </lineage>
</organism>
<reference evidence="5" key="2">
    <citation type="journal article" date="2023" name="Microbiol Resour">
        <title>Decontamination and Annotation of the Draft Genome Sequence of the Oomycete Lagenidium giganteum ARSEF 373.</title>
        <authorList>
            <person name="Morgan W.R."/>
            <person name="Tartar A."/>
        </authorList>
    </citation>
    <scope>NUCLEOTIDE SEQUENCE</scope>
    <source>
        <strain evidence="5">ARSEF 373</strain>
    </source>
</reference>
<dbReference type="Gene3D" id="3.40.50.410">
    <property type="entry name" value="von Willebrand factor, type A domain"/>
    <property type="match status" value="2"/>
</dbReference>
<dbReference type="Proteomes" id="UP001146120">
    <property type="component" value="Unassembled WGS sequence"/>
</dbReference>
<dbReference type="InterPro" id="IPR036465">
    <property type="entry name" value="vWFA_dom_sf"/>
</dbReference>
<dbReference type="InterPro" id="IPR027417">
    <property type="entry name" value="P-loop_NTPase"/>
</dbReference>
<dbReference type="EMBL" id="DAKRPA010000009">
    <property type="protein sequence ID" value="DBA04357.1"/>
    <property type="molecule type" value="Genomic_DNA"/>
</dbReference>
<dbReference type="PANTHER" id="PTHR22796:SF1">
    <property type="entry name" value="VWFA DOMAIN-CONTAINING PROTEIN"/>
    <property type="match status" value="1"/>
</dbReference>
<feature type="domain" description="VLIG-type G" evidence="4">
    <location>
        <begin position="1770"/>
        <end position="1852"/>
    </location>
</feature>
<evidence type="ECO:0000259" key="4">
    <source>
        <dbReference type="PROSITE" id="PS51717"/>
    </source>
</evidence>
<feature type="domain" description="RING-type" evidence="2">
    <location>
        <begin position="2835"/>
        <end position="2880"/>
    </location>
</feature>
<evidence type="ECO:0008006" key="7">
    <source>
        <dbReference type="Google" id="ProtNLM"/>
    </source>
</evidence>
<evidence type="ECO:0000259" key="3">
    <source>
        <dbReference type="PROSITE" id="PS50234"/>
    </source>
</evidence>
<dbReference type="InterPro" id="IPR015894">
    <property type="entry name" value="Guanylate-bd_N"/>
</dbReference>
<sequence>MVDRGRCVVLSSTGKQSTDKSYFLSHLAGSSFAISGARCTDGAWMAGRILSEDVVLVVLDFEGFGSFERSKQEDVLLSNGVQHIKSDTRLFRGTLYMSVKDVNPNDQRNLMADFRARMLHVLEANRRAIINCSPPLGTTGYYALLRRAEHLVMQLCAPRTDAYASGTPFLDCLRLVLAKVAILDWTSLDKSANKMKVSELKQALPGALRTGSATPQEFSTAEQTIPLINAQKWLELDEKVPLNAVVDTSIDFGLEFTTSEPATIQRLAKSTHRLLAVFRDQLHVGPEDKLAREECHDFDEFLSFLVHRRMARTAEWAKSSLWKALEQQFLRHFQALFSRCIHQCANCRLGCMHSTIHSLALGHCCDTNHHCPGRCEYCQEEEGEGKTLGCNKPAGHESDHTRSRPCALVAATNCGTTCSLKSNHLEPHRCTVKTHWCGENCMAKDCDNVCRLDIEHSYTAHAEAHSCLPGQRDEDNVVHYGNTRCPACNYYCNKDHGHAGMYTTAHGNMRNTYVLADTDGFDVDDRKYKAGELGIAEICNLHCSKMGRAHVHYLECVDADNCVFVGNRDCVGKYHCDAPEHNEKQSYCVLDAWHNVVSKASTGYDGFTYVSGHKFECSHAAASGVMLVLDCSAGYPWTNLEAGVREYVHNRISDAATMDIVSVVTFSSNAVIEYEQQNITTMAQAPITFRSGGTSYSSGLRAANEVLARTNFDSFKPVVLFFPDGQPHDPMEGETMAEHIRETYASRLLWDTAEEQVGANCFQVLTLKHEEQNGADVLKPVLRELEVVRLCCALGMSSRAMDTKFDAAGLPAADFDEDLVRFFRQDVFGEATRHNKNLKTVSLFGRQKGVRSELQRLGCWAPEMDQHLNPRQQGIYTIVQQPPSATEVPILVTFCWLHDAVFEPHNLREMATYILRYLTSLSTTVLCCLTVEDTRRVQHVVAQLKTGDDQDCEAYSVAFHVEKQENEKDLVKCSSSVSWSLPRVDHAKQWFLVGGAYPAAAVIAKAPPKKAKSHRTKSFGNIDEMCLWVRKLSAEKKVAIRTSRVASDNFMKALLKAFDLWPTDVLANIAEKRDTTCARVKEEAQRQAREDVVALQEALRQSSVDDLFQIDTIMQLGKECSQDELTFLSELQRFVPDELKTTLEIPVRLRKCPEHLVAICERHPATLTEAVDNVKAMPTPEFLNYISTTRDFRQKLTEWFASVPAQRHLSDSSRIQLNSMLQSLKGSWLEAVETALQTREASLPAALAKELTVAAKQTCRSDRKRVIAEAFAQLIENLRLNPTHELSSTLNFENWECVSVTEEVWRENEDRITAWKLSPMAKLGTFESSPCHDIVAIYSVKPRKVIVISVGSSGTVVSGVIFRDQLWSRTAHEGVIRRFPRQISLSSFLWKDRMLTLASEDGRVVVLKFDEQFSNLEVIREIHVGVQTTLNLPLQNVLLLDNSVFMVDRVGSAQAFNWQSRQASRKVQLSDTDRGSFLFPVLDGLVIMCTSLECPASRYSLLNVIRRPAEEYQLRLMALSSEDHRKLPVENELRCSFHTTKLSMLCQDGQLLVLDPVAEHVVVVQLDATVRSESYRIRNSRRLHSAATDGNEPSKTDATLSHMLWAFYHLYEKFPVRGLLEEQSRASTMLKVSCAQSEPDEACEVTTSVCKLMKHVMEELRKLNKPLDNLDLSDALDVEIWNARGDAVIPVSARFDESSTTVVSSAFFQTLLTFVPVQICRAQSNMINVMHNGEDVSERTALDKSMVLQAADIARSMRFSILSPLLEAWRGRCVVLSSMGKQSTGKSYFLNHLTGSSFAISGARCTDGAWMAVRVLSKDVLLVVLDFEGLGSFERSEQEDVLLSVLNASVSMFTIFRIEMRYDKEISELFQRFQNGVHLIKSDARLFRGCLYMSVKDVNPNDQRNLMIEFQDRMQHVLETNRERNFVSEMYRGRAIINCSPPLGTTGYYASLRRAGHLVTQLSESTTNAYGSGKQFLDCLRLVLAKVAILDWTSLDETASKMKVSELRQSLPGVLRIGAISPHEYAIAEETIPTNCLEPLISAPSGNLIELSLSDVCAEYPMNAEKWLQLDDKLDLDGVADTTVDFGLEYTTAESATIHHLSRSLRRLLGLFREQMNVAPHNKMTAETWQDFDVFMSFLVHRRMARTAKWAKATLGEDGASEWKALEQQFVSRFQALFSRCVHECAKCRLGCMHSTIHSIAVDHDCGTNHHCPGRCEYCQAEEGEGKTPECSKPAGHEGWCECATGDHTCGEPCSLVNAPNCGASCSLKSNHSEPHRCAVKSHWCGEKCSAKDCDNVCRLDFEIPHTAHKCAADHCLQKCFMVGCDAYCAVMDHFHGQEDIQITFAAESEDAKALATFDATDAAPVRHMCKYEHQCHENCAEDGICQVEVTHRANSKTFAGKRGDFKYSLQEMNGKRKQCTRKLAPGEVAHAEGHSCLPGQRGEDTVVHYCDARCPACSYYCNKDFGHVGMHATSHGNMRNTYFLADTDDIDVEDRKYKAGELGIAEMCNLHCSKMGRAHVHYLDCEHQSAANCVYVGDSTDKRRHCGRKLEPKPPKDQDEVLHEQFWKTLGWEDPCQSATDRESFGKCAYQCDAPEHKEKQSYCILDAWHKDVAKPSTGFDGFSYVSGHKFQCSHAAAGGVMHHVLVLDCSGSMCGNPWTNLIAGVREYVHNRISDGATMDLVSVVTFDNTAKIEHEQQNITCMTQASITFRGGGTTYSAGLRAANEVLSRTNFDAFKPVVLFFSDGQPHDPAPGEAVATHIREMYAKYELKAFAVGYGYINLDVLERVADKLGGTYQQTLTGMELKTAFQKISASLSTRAGLALVKEAHEVLCAICQSTLADGEKKKLRACGHELHRECYEQLKRDAGESLLSCPICRKPAKRSGQT</sequence>
<protein>
    <recommendedName>
        <fullName evidence="7">VWFA domain-containing protein</fullName>
    </recommendedName>
</protein>
<dbReference type="CDD" id="cd00198">
    <property type="entry name" value="vWFA"/>
    <property type="match status" value="2"/>
</dbReference>
<keyword evidence="1" id="KW-0479">Metal-binding</keyword>
<dbReference type="SMART" id="SM00184">
    <property type="entry name" value="RING"/>
    <property type="match status" value="1"/>
</dbReference>
<dbReference type="PROSITE" id="PS51717">
    <property type="entry name" value="G_VLIG"/>
    <property type="match status" value="1"/>
</dbReference>
<dbReference type="PROSITE" id="PS50089">
    <property type="entry name" value="ZF_RING_2"/>
    <property type="match status" value="1"/>
</dbReference>
<evidence type="ECO:0000313" key="6">
    <source>
        <dbReference type="Proteomes" id="UP001146120"/>
    </source>
</evidence>
<dbReference type="Gene3D" id="3.40.50.300">
    <property type="entry name" value="P-loop containing nucleotide triphosphate hydrolases"/>
    <property type="match status" value="2"/>
</dbReference>
<name>A0AAV2ZC77_9STRA</name>
<dbReference type="SUPFAM" id="SSF53300">
    <property type="entry name" value="vWA-like"/>
    <property type="match status" value="2"/>
</dbReference>
<dbReference type="Pfam" id="PF13639">
    <property type="entry name" value="zf-RING_2"/>
    <property type="match status" value="1"/>
</dbReference>
<dbReference type="InterPro" id="IPR002035">
    <property type="entry name" value="VWF_A"/>
</dbReference>
<dbReference type="PROSITE" id="PS50234">
    <property type="entry name" value="VWFA"/>
    <property type="match status" value="1"/>
</dbReference>
<keyword evidence="6" id="KW-1185">Reference proteome</keyword>
<dbReference type="Pfam" id="PF13519">
    <property type="entry name" value="VWA_2"/>
    <property type="match status" value="1"/>
</dbReference>